<comment type="pathway">
    <text evidence="1">Bacterial outer membrane biogenesis; lipooligosaccharide biosynthesis.</text>
</comment>
<evidence type="ECO:0000256" key="2">
    <source>
        <dbReference type="ARBA" id="ARBA00005222"/>
    </source>
</evidence>
<evidence type="ECO:0000256" key="3">
    <source>
        <dbReference type="ARBA" id="ARBA00022985"/>
    </source>
</evidence>
<dbReference type="InterPro" id="IPR002654">
    <property type="entry name" value="Glyco_trans_25"/>
</dbReference>
<dbReference type="RefSeq" id="WP_370891005.1">
    <property type="nucleotide sequence ID" value="NZ_JBGJLR010000003.1"/>
</dbReference>
<protein>
    <submittedName>
        <fullName evidence="5">Glycosyltransferase family 25 protein</fullName>
    </submittedName>
</protein>
<evidence type="ECO:0000313" key="6">
    <source>
        <dbReference type="Proteomes" id="UP001567350"/>
    </source>
</evidence>
<dbReference type="EMBL" id="JBGJLR010000003">
    <property type="protein sequence ID" value="MEZ2738663.1"/>
    <property type="molecule type" value="Genomic_DNA"/>
</dbReference>
<accession>A0ABV4I9Y8</accession>
<proteinExistence type="predicted"/>
<sequence>MPSLPILYINLDKDAERHQRMESNFLNLGLNAQRLSATWWPDLSPEEQARHHRSDLTQAQYFKPLGNGEKGCYCSHLAACQRLLDSDAPSLVVFEDDVQLLPSLPAALEAIQKLPTDSWDLIKLYGRENEKIASRRPSGIEGHEWITYRRVPSFAAGYAISRAGAEKILRTRIPFGRPVDVDMRFWFENDLHIFGIYPSVIALDDTSFTSSIWAQKEGRMTLSQRLRKLKMKLQLTWGNTWATPPHVKDLV</sequence>
<organism evidence="5 6">
    <name type="scientific">Comamonas jiangduensis</name>
    <dbReference type="NCBI Taxonomy" id="1194168"/>
    <lineage>
        <taxon>Bacteria</taxon>
        <taxon>Pseudomonadati</taxon>
        <taxon>Pseudomonadota</taxon>
        <taxon>Betaproteobacteria</taxon>
        <taxon>Burkholderiales</taxon>
        <taxon>Comamonadaceae</taxon>
        <taxon>Comamonas</taxon>
    </lineage>
</organism>
<gene>
    <name evidence="5" type="ORF">ACBP88_04170</name>
</gene>
<comment type="caution">
    <text evidence="5">The sequence shown here is derived from an EMBL/GenBank/DDBJ whole genome shotgun (WGS) entry which is preliminary data.</text>
</comment>
<evidence type="ECO:0000259" key="4">
    <source>
        <dbReference type="Pfam" id="PF01755"/>
    </source>
</evidence>
<feature type="domain" description="Glycosyl transferase family 25" evidence="4">
    <location>
        <begin position="5"/>
        <end position="180"/>
    </location>
</feature>
<dbReference type="Proteomes" id="UP001567350">
    <property type="component" value="Unassembled WGS sequence"/>
</dbReference>
<dbReference type="CDD" id="cd06532">
    <property type="entry name" value="Glyco_transf_25"/>
    <property type="match status" value="1"/>
</dbReference>
<keyword evidence="3" id="KW-0448">Lipopolysaccharide biosynthesis</keyword>
<dbReference type="Pfam" id="PF01755">
    <property type="entry name" value="Glyco_transf_25"/>
    <property type="match status" value="1"/>
</dbReference>
<evidence type="ECO:0000256" key="1">
    <source>
        <dbReference type="ARBA" id="ARBA00005068"/>
    </source>
</evidence>
<comment type="pathway">
    <text evidence="2">Glycan metabolism; lacto-N-neotetraose biosynthesis.</text>
</comment>
<reference evidence="5 6" key="1">
    <citation type="submission" date="2024-08" db="EMBL/GenBank/DDBJ databases">
        <authorList>
            <person name="Feng Z."/>
            <person name="Ronholm J."/>
        </authorList>
    </citation>
    <scope>NUCLEOTIDE SEQUENCE [LARGE SCALE GENOMIC DNA]</scope>
    <source>
        <strain evidence="5 6">4-AB0-8</strain>
    </source>
</reference>
<name>A0ABV4I9Y8_9BURK</name>
<evidence type="ECO:0000313" key="5">
    <source>
        <dbReference type="EMBL" id="MEZ2738663.1"/>
    </source>
</evidence>
<keyword evidence="6" id="KW-1185">Reference proteome</keyword>